<dbReference type="Pfam" id="PF09346">
    <property type="entry name" value="SMI1_KNR4"/>
    <property type="match status" value="1"/>
</dbReference>
<dbReference type="Proteomes" id="UP001606134">
    <property type="component" value="Unassembled WGS sequence"/>
</dbReference>
<organism evidence="2 3">
    <name type="scientific">Pelomonas candidula</name>
    <dbReference type="NCBI Taxonomy" id="3299025"/>
    <lineage>
        <taxon>Bacteria</taxon>
        <taxon>Pseudomonadati</taxon>
        <taxon>Pseudomonadota</taxon>
        <taxon>Betaproteobacteria</taxon>
        <taxon>Burkholderiales</taxon>
        <taxon>Sphaerotilaceae</taxon>
        <taxon>Roseateles</taxon>
    </lineage>
</organism>
<comment type="caution">
    <text evidence="2">The sequence shown here is derived from an EMBL/GenBank/DDBJ whole genome shotgun (WGS) entry which is preliminary data.</text>
</comment>
<reference evidence="2 3" key="1">
    <citation type="submission" date="2024-08" db="EMBL/GenBank/DDBJ databases">
        <authorList>
            <person name="Lu H."/>
        </authorList>
    </citation>
    <scope>NUCLEOTIDE SEQUENCE [LARGE SCALE GENOMIC DNA]</scope>
    <source>
        <strain evidence="2 3">BYS78W</strain>
    </source>
</reference>
<proteinExistence type="predicted"/>
<gene>
    <name evidence="2" type="ORF">ACG04R_11005</name>
</gene>
<dbReference type="SUPFAM" id="SSF160631">
    <property type="entry name" value="SMI1/KNR4-like"/>
    <property type="match status" value="1"/>
</dbReference>
<evidence type="ECO:0000259" key="1">
    <source>
        <dbReference type="Pfam" id="PF09346"/>
    </source>
</evidence>
<protein>
    <submittedName>
        <fullName evidence="2">SMI1/KNR4 family protein</fullName>
    </submittedName>
</protein>
<dbReference type="RefSeq" id="WP_394409556.1">
    <property type="nucleotide sequence ID" value="NZ_JBIGIC010000004.1"/>
</dbReference>
<dbReference type="InterPro" id="IPR018958">
    <property type="entry name" value="Knr4/Smi1-like_dom"/>
</dbReference>
<keyword evidence="3" id="KW-1185">Reference proteome</keyword>
<accession>A0ABW7HBB0</accession>
<evidence type="ECO:0000313" key="2">
    <source>
        <dbReference type="EMBL" id="MFG6487199.1"/>
    </source>
</evidence>
<evidence type="ECO:0000313" key="3">
    <source>
        <dbReference type="Proteomes" id="UP001606134"/>
    </source>
</evidence>
<name>A0ABW7HBB0_9BURK</name>
<dbReference type="EMBL" id="JBIGIC010000004">
    <property type="protein sequence ID" value="MFG6487199.1"/>
    <property type="molecule type" value="Genomic_DNA"/>
</dbReference>
<sequence length="159" mass="17625">MIQRLLEAVSELQGCTVLPSRGQPFVSRELALPDDLKAFYERCGGLRLFEQSPCPFEILGPDEFEPANLAILGLGLQQDISDDWYLLARSGSQQSVSIDLHPSRLGHCYDSFWDRHAVAGSSTVIALSFSKLLQQTVAFAGRGLYWLEPGFKDLGDAYD</sequence>
<dbReference type="InterPro" id="IPR037883">
    <property type="entry name" value="Knr4/Smi1-like_sf"/>
</dbReference>
<feature type="domain" description="Knr4/Smi1-like" evidence="1">
    <location>
        <begin position="31"/>
        <end position="134"/>
    </location>
</feature>